<dbReference type="VEuPathDB" id="FungiDB:AeMF1_002192"/>
<proteinExistence type="predicted"/>
<reference evidence="3 4" key="1">
    <citation type="submission" date="2019-07" db="EMBL/GenBank/DDBJ databases">
        <title>Genomics analysis of Aphanomyces spp. identifies a new class of oomycete effector associated with host adaptation.</title>
        <authorList>
            <person name="Gaulin E."/>
        </authorList>
    </citation>
    <scope>NUCLEOTIDE SEQUENCE [LARGE SCALE GENOMIC DNA]</scope>
    <source>
        <strain evidence="3 4">ATCC 201684</strain>
    </source>
</reference>
<keyword evidence="4" id="KW-1185">Reference proteome</keyword>
<accession>A0A6G0WMW4</accession>
<organism evidence="3 4">
    <name type="scientific">Aphanomyces euteiches</name>
    <dbReference type="NCBI Taxonomy" id="100861"/>
    <lineage>
        <taxon>Eukaryota</taxon>
        <taxon>Sar</taxon>
        <taxon>Stramenopiles</taxon>
        <taxon>Oomycota</taxon>
        <taxon>Saprolegniomycetes</taxon>
        <taxon>Saprolegniales</taxon>
        <taxon>Verrucalvaceae</taxon>
        <taxon>Aphanomyces</taxon>
    </lineage>
</organism>
<dbReference type="EMBL" id="VJMJ01000175">
    <property type="protein sequence ID" value="KAF0728651.1"/>
    <property type="molecule type" value="Genomic_DNA"/>
</dbReference>
<dbReference type="AlphaFoldDB" id="A0A6G0WMW4"/>
<feature type="region of interest" description="Disordered" evidence="1">
    <location>
        <begin position="597"/>
        <end position="625"/>
    </location>
</feature>
<evidence type="ECO:0000256" key="1">
    <source>
        <dbReference type="SAM" id="MobiDB-lite"/>
    </source>
</evidence>
<feature type="transmembrane region" description="Helical" evidence="2">
    <location>
        <begin position="414"/>
        <end position="434"/>
    </location>
</feature>
<gene>
    <name evidence="3" type="ORF">Ae201684_013609</name>
</gene>
<evidence type="ECO:0000313" key="4">
    <source>
        <dbReference type="Proteomes" id="UP000481153"/>
    </source>
</evidence>
<feature type="transmembrane region" description="Helical" evidence="2">
    <location>
        <begin position="20"/>
        <end position="39"/>
    </location>
</feature>
<dbReference type="Proteomes" id="UP000481153">
    <property type="component" value="Unassembled WGS sequence"/>
</dbReference>
<name>A0A6G0WMW4_9STRA</name>
<comment type="caution">
    <text evidence="3">The sequence shown here is derived from an EMBL/GenBank/DDBJ whole genome shotgun (WGS) entry which is preliminary data.</text>
</comment>
<feature type="transmembrane region" description="Helical" evidence="2">
    <location>
        <begin position="472"/>
        <end position="494"/>
    </location>
</feature>
<keyword evidence="2" id="KW-1133">Transmembrane helix</keyword>
<keyword evidence="2" id="KW-0472">Membrane</keyword>
<feature type="transmembrane region" description="Helical" evidence="2">
    <location>
        <begin position="327"/>
        <end position="351"/>
    </location>
</feature>
<keyword evidence="2" id="KW-0812">Transmembrane</keyword>
<protein>
    <submittedName>
        <fullName evidence="3">Uncharacterized protein</fullName>
    </submittedName>
</protein>
<evidence type="ECO:0000313" key="3">
    <source>
        <dbReference type="EMBL" id="KAF0728651.1"/>
    </source>
</evidence>
<evidence type="ECO:0000256" key="2">
    <source>
        <dbReference type="SAM" id="Phobius"/>
    </source>
</evidence>
<sequence>MLSPQFVKKLEPLGRRLFDMTTVAVGLFAAFLVVIDVWYNNWELINYMGNAQYLLTPLLNHPSLNDVAASYAFPKEASPALMSEAGRFQLNESISIAYTRDPDYYFLTAGGHLIQDASYDICGAIAKSYPNVNASLGTVSLGVVANTMFYVRGTTLSNFFGTTSTAVVPPKANDSTLTAYGYAPARLDSDMKLTTPLVIPPNGVNITTNVTMYRFFPKSYCTGCKSIVELGRDKCAVVYTYNTTTRTLKVFSSKAYLGDYHLLGVILGRSKESMGSLWVRAFCVLMAIMGYQASQKTIRWTEPSVKRSWYKRILHTLIPPLYRYSSYAFSLSNFCLNSDVVVFGYTVAMLLDEKQSMVFTRQLAKWVQANDGWAQIQLFAIQFRWLWLNCAVLKFIKWLINFMSLTRQTGKNPFVGMCNFSSVIYVYLGAVFLVTRTSFIHYGNSDSVSMSSTTDCIDTVRLDLLQSQYIRAFPSLILVMIVNLMAVLALDHAIHFRWWRRMAKNSLGRQAMFNTTSILTDMHFRFHDMDGYKGQAIAIHARSLTTIQWFLSCHTVCFGLSEESRNVRAMVSKVIGQNNNDRTGATTIMVRSSGLSGRGLKYEPLQNQSPDSKDHNSGGGNVMDTLGEDEAINMESSNDLFILAQDTDGNIHLYDARKTEIQAMSLEVKILSDGKYIIA</sequence>